<keyword evidence="1 2" id="KW-0238">DNA-binding</keyword>
<evidence type="ECO:0000259" key="3">
    <source>
        <dbReference type="PROSITE" id="PS51755"/>
    </source>
</evidence>
<dbReference type="SUPFAM" id="SSF69618">
    <property type="entry name" value="HemD-like"/>
    <property type="match status" value="1"/>
</dbReference>
<dbReference type="InterPro" id="IPR001867">
    <property type="entry name" value="OmpR/PhoB-type_DNA-bd"/>
</dbReference>
<keyword evidence="5" id="KW-1185">Reference proteome</keyword>
<proteinExistence type="predicted"/>
<protein>
    <submittedName>
        <fullName evidence="4">Uroporphyrinogen-III synthase</fullName>
    </submittedName>
</protein>
<dbReference type="EMBL" id="BSUJ01000001">
    <property type="protein sequence ID" value="GMA21909.1"/>
    <property type="molecule type" value="Genomic_DNA"/>
</dbReference>
<dbReference type="CDD" id="cd00383">
    <property type="entry name" value="trans_reg_C"/>
    <property type="match status" value="1"/>
</dbReference>
<dbReference type="SUPFAM" id="SSF46894">
    <property type="entry name" value="C-terminal effector domain of the bipartite response regulators"/>
    <property type="match status" value="1"/>
</dbReference>
<dbReference type="Pfam" id="PF00486">
    <property type="entry name" value="Trans_reg_C"/>
    <property type="match status" value="1"/>
</dbReference>
<evidence type="ECO:0000313" key="4">
    <source>
        <dbReference type="EMBL" id="GMA21909.1"/>
    </source>
</evidence>
<sequence length="396" mass="41284">MATDLIADQLSGAMVVVTAHRRAAELGGALERRGAQVIHAPVLSIVPHVDDQELLARTREVIADRPDVVIVTTGVGFRGWTEAADAAGLLPELVEVLAAARIIARGPKARGAIQAAGLSADWVAESETSDEIRELLLGEGVARLSIALQHHGSGSDGLDEDLVAAGARVTPLVVYRWGPSPDPAAVTRSIDLVAEAAVDAVVFTSAPGVVAFLEAARESGRLAEVLDAMRDPDGVLAAVVGPVTAAPLRAERVEPMVPDRYRMGAVVRELITQLADREGIQVTTPSGLLVVQRRGARLDGRALALTPSGLVVLRLLAAASGSVVNRQQIVDSLPGQGGSLHAAEVAIARLRETLGDLRLIETVVKRGYRLTVLPDEPAATRGGVHPAPGLLPSVAQ</sequence>
<dbReference type="Gene3D" id="1.10.10.10">
    <property type="entry name" value="Winged helix-like DNA-binding domain superfamily/Winged helix DNA-binding domain"/>
    <property type="match status" value="1"/>
</dbReference>
<dbReference type="CDD" id="cd06578">
    <property type="entry name" value="HemD"/>
    <property type="match status" value="1"/>
</dbReference>
<dbReference type="InterPro" id="IPR003754">
    <property type="entry name" value="4pyrrol_synth_uPrphyn_synth"/>
</dbReference>
<dbReference type="Pfam" id="PF02602">
    <property type="entry name" value="HEM4"/>
    <property type="match status" value="1"/>
</dbReference>
<dbReference type="PANTHER" id="PTHR40082">
    <property type="entry name" value="BLR5956 PROTEIN"/>
    <property type="match status" value="1"/>
</dbReference>
<dbReference type="InterPro" id="IPR016032">
    <property type="entry name" value="Sig_transdc_resp-reg_C-effctor"/>
</dbReference>
<dbReference type="PROSITE" id="PS51755">
    <property type="entry name" value="OMPR_PHOB"/>
    <property type="match status" value="1"/>
</dbReference>
<evidence type="ECO:0000313" key="5">
    <source>
        <dbReference type="Proteomes" id="UP001157109"/>
    </source>
</evidence>
<evidence type="ECO:0000256" key="1">
    <source>
        <dbReference type="ARBA" id="ARBA00023125"/>
    </source>
</evidence>
<dbReference type="RefSeq" id="WP_284285089.1">
    <property type="nucleotide sequence ID" value="NZ_BSUJ01000001.1"/>
</dbReference>
<organism evidence="4 5">
    <name type="scientific">Arsenicicoccus piscis</name>
    <dbReference type="NCBI Taxonomy" id="673954"/>
    <lineage>
        <taxon>Bacteria</taxon>
        <taxon>Bacillati</taxon>
        <taxon>Actinomycetota</taxon>
        <taxon>Actinomycetes</taxon>
        <taxon>Micrococcales</taxon>
        <taxon>Intrasporangiaceae</taxon>
        <taxon>Arsenicicoccus</taxon>
    </lineage>
</organism>
<dbReference type="SMART" id="SM00862">
    <property type="entry name" value="Trans_reg_C"/>
    <property type="match status" value="1"/>
</dbReference>
<dbReference type="InterPro" id="IPR036108">
    <property type="entry name" value="4pyrrol_syn_uPrphyn_synt_sf"/>
</dbReference>
<dbReference type="Gene3D" id="3.40.50.10090">
    <property type="match status" value="2"/>
</dbReference>
<comment type="caution">
    <text evidence="4">The sequence shown here is derived from an EMBL/GenBank/DDBJ whole genome shotgun (WGS) entry which is preliminary data.</text>
</comment>
<dbReference type="Proteomes" id="UP001157109">
    <property type="component" value="Unassembled WGS sequence"/>
</dbReference>
<evidence type="ECO:0000256" key="2">
    <source>
        <dbReference type="PROSITE-ProRule" id="PRU01091"/>
    </source>
</evidence>
<name>A0ABQ6HTV8_9MICO</name>
<dbReference type="PANTHER" id="PTHR40082:SF1">
    <property type="entry name" value="BLR5956 PROTEIN"/>
    <property type="match status" value="1"/>
</dbReference>
<feature type="domain" description="OmpR/PhoB-type" evidence="3">
    <location>
        <begin position="279"/>
        <end position="372"/>
    </location>
</feature>
<reference evidence="5" key="1">
    <citation type="journal article" date="2019" name="Int. J. Syst. Evol. Microbiol.">
        <title>The Global Catalogue of Microorganisms (GCM) 10K type strain sequencing project: providing services to taxonomists for standard genome sequencing and annotation.</title>
        <authorList>
            <consortium name="The Broad Institute Genomics Platform"/>
            <consortium name="The Broad Institute Genome Sequencing Center for Infectious Disease"/>
            <person name="Wu L."/>
            <person name="Ma J."/>
        </authorList>
    </citation>
    <scope>NUCLEOTIDE SEQUENCE [LARGE SCALE GENOMIC DNA]</scope>
    <source>
        <strain evidence="5">NBRC 105830</strain>
    </source>
</reference>
<feature type="DNA-binding region" description="OmpR/PhoB-type" evidence="2">
    <location>
        <begin position="279"/>
        <end position="372"/>
    </location>
</feature>
<dbReference type="InterPro" id="IPR039793">
    <property type="entry name" value="UROS/Hem4"/>
</dbReference>
<gene>
    <name evidence="4" type="ORF">GCM10025862_39300</name>
</gene>
<dbReference type="InterPro" id="IPR036388">
    <property type="entry name" value="WH-like_DNA-bd_sf"/>
</dbReference>
<accession>A0ABQ6HTV8</accession>
<dbReference type="NCBIfam" id="NF005568">
    <property type="entry name" value="PRK07239.1"/>
    <property type="match status" value="1"/>
</dbReference>